<dbReference type="AlphaFoldDB" id="A0AA96WIS6"/>
<organism evidence="1">
    <name type="scientific">Leptolyngbya sp. NK1-12</name>
    <dbReference type="NCBI Taxonomy" id="2547451"/>
    <lineage>
        <taxon>Bacteria</taxon>
        <taxon>Bacillati</taxon>
        <taxon>Cyanobacteriota</taxon>
        <taxon>Cyanophyceae</taxon>
        <taxon>Leptolyngbyales</taxon>
        <taxon>Leptolyngbyaceae</taxon>
        <taxon>Leptolyngbya group</taxon>
        <taxon>Leptolyngbya</taxon>
    </lineage>
</organism>
<accession>A0AA96WIS6</accession>
<reference evidence="1" key="1">
    <citation type="submission" date="2020-05" db="EMBL/GenBank/DDBJ databases">
        <authorList>
            <person name="Zhu T."/>
            <person name="Keshari N."/>
            <person name="Lu X."/>
        </authorList>
    </citation>
    <scope>NUCLEOTIDE SEQUENCE</scope>
    <source>
        <strain evidence="1">NK1-12</strain>
    </source>
</reference>
<dbReference type="InterPro" id="IPR019989">
    <property type="entry name" value="CRISPR-assoc_Csx13_N"/>
</dbReference>
<dbReference type="GO" id="GO:0051607">
    <property type="term" value="P:defense response to virus"/>
    <property type="evidence" value="ECO:0007669"/>
    <property type="project" value="InterPro"/>
</dbReference>
<name>A0AA96WIS6_9CYAN</name>
<sequence>MSELTLSIFDSNTLLPHRAGIAGLALALSVMNPSNAPLQWQVTEDAVTLAWEGSDLEAVQWLLQQTYRAEQGYLEVPALKLDEQGRYIFTEGVMATFLQHSKQRNREKQTVPLTFLIEEDKPEIRIDYRPVIDCYYTRDVKEAFNSKGAFKSEIPLKGHHLPGLVECFVNGAYMESPTGFLALLFLPLACGYYQLPGYRSALVIPEVRNLKQWVNLRRRMPGRTYRSFRSSSAGESALHFLLQEKLVEDSQLFRVDYCEVYQLGSQPWDGNQSYLKQVVHRVQVSDQVLGLYEIASRLLPPRVKLRQDGNGTWLAESKVLAWISDNLIANQAWYSGFFEFRKATPIYPEDRRGLIVMTEHLTPDEQVLFDAVQGAFSAYLRDQIQQANRQGRPLDYGQVTDKVIYRLQRPSTQQEFATALVDFLSQFRSKAARASGPQIFWWLHQEANWRKARDLTLLAIATYKGKSKEEEIVIEQELTEQPIEETANVL</sequence>
<dbReference type="RefSeq" id="WP_316431607.1">
    <property type="nucleotide sequence ID" value="NZ_CP053586.1"/>
</dbReference>
<dbReference type="EMBL" id="CP053586">
    <property type="protein sequence ID" value="WNZ25460.1"/>
    <property type="molecule type" value="Genomic_DNA"/>
</dbReference>
<proteinExistence type="predicted"/>
<protein>
    <submittedName>
        <fullName evidence="1">Type I-MYXAN CRISPR-associated Cas8a1/Cmx1</fullName>
    </submittedName>
</protein>
<dbReference type="NCBIfam" id="TIGR03485">
    <property type="entry name" value="cas_csx13_N"/>
    <property type="match status" value="1"/>
</dbReference>
<evidence type="ECO:0000313" key="1">
    <source>
        <dbReference type="EMBL" id="WNZ25460.1"/>
    </source>
</evidence>
<gene>
    <name evidence="1" type="primary">cas8a1</name>
    <name evidence="1" type="ORF">HJG54_23120</name>
</gene>